<protein>
    <submittedName>
        <fullName evidence="1">Uncharacterized protein</fullName>
    </submittedName>
</protein>
<sequence length="109" mass="12715">MYCHEAYTRSFFVLCFEESVGFSFGSGVLARFVVEWESGKEGCTMHVSPDQLWPHTKDLIMQVFLAFGFVHKITTFEKTAEFQVNELNLLLPRLIVRDIYIEWGLMLLK</sequence>
<keyword evidence="2" id="KW-1185">Reference proteome</keyword>
<dbReference type="AlphaFoldDB" id="A0A5D2AA00"/>
<name>A0A5D2AA00_GOSDA</name>
<evidence type="ECO:0000313" key="2">
    <source>
        <dbReference type="Proteomes" id="UP000323506"/>
    </source>
</evidence>
<dbReference type="EMBL" id="CM017712">
    <property type="protein sequence ID" value="TYG41721.1"/>
    <property type="molecule type" value="Genomic_DNA"/>
</dbReference>
<evidence type="ECO:0000313" key="1">
    <source>
        <dbReference type="EMBL" id="TYG41721.1"/>
    </source>
</evidence>
<gene>
    <name evidence="1" type="ORF">ES288_D12G198300v1</name>
</gene>
<organism evidence="1 2">
    <name type="scientific">Gossypium darwinii</name>
    <name type="common">Darwin's cotton</name>
    <name type="synonym">Gossypium barbadense var. darwinii</name>
    <dbReference type="NCBI Taxonomy" id="34276"/>
    <lineage>
        <taxon>Eukaryota</taxon>
        <taxon>Viridiplantae</taxon>
        <taxon>Streptophyta</taxon>
        <taxon>Embryophyta</taxon>
        <taxon>Tracheophyta</taxon>
        <taxon>Spermatophyta</taxon>
        <taxon>Magnoliopsida</taxon>
        <taxon>eudicotyledons</taxon>
        <taxon>Gunneridae</taxon>
        <taxon>Pentapetalae</taxon>
        <taxon>rosids</taxon>
        <taxon>malvids</taxon>
        <taxon>Malvales</taxon>
        <taxon>Malvaceae</taxon>
        <taxon>Malvoideae</taxon>
        <taxon>Gossypium</taxon>
    </lineage>
</organism>
<accession>A0A5D2AA00</accession>
<reference evidence="1 2" key="1">
    <citation type="submission" date="2019-06" db="EMBL/GenBank/DDBJ databases">
        <title>WGS assembly of Gossypium darwinii.</title>
        <authorList>
            <person name="Chen Z.J."/>
            <person name="Sreedasyam A."/>
            <person name="Ando A."/>
            <person name="Song Q."/>
            <person name="De L."/>
            <person name="Hulse-Kemp A."/>
            <person name="Ding M."/>
            <person name="Ye W."/>
            <person name="Kirkbride R."/>
            <person name="Jenkins J."/>
            <person name="Plott C."/>
            <person name="Lovell J."/>
            <person name="Lin Y.-M."/>
            <person name="Vaughn R."/>
            <person name="Liu B."/>
            <person name="Li W."/>
            <person name="Simpson S."/>
            <person name="Scheffler B."/>
            <person name="Saski C."/>
            <person name="Grover C."/>
            <person name="Hu G."/>
            <person name="Conover J."/>
            <person name="Carlson J."/>
            <person name="Shu S."/>
            <person name="Boston L."/>
            <person name="Williams M."/>
            <person name="Peterson D."/>
            <person name="Mcgee K."/>
            <person name="Jones D."/>
            <person name="Wendel J."/>
            <person name="Stelly D."/>
            <person name="Grimwood J."/>
            <person name="Schmutz J."/>
        </authorList>
    </citation>
    <scope>NUCLEOTIDE SEQUENCE [LARGE SCALE GENOMIC DNA]</scope>
    <source>
        <strain evidence="1">1808015.09</strain>
    </source>
</reference>
<proteinExistence type="predicted"/>
<dbReference type="Proteomes" id="UP000323506">
    <property type="component" value="Chromosome D12"/>
</dbReference>